<feature type="domain" description="Laminin G" evidence="4">
    <location>
        <begin position="286"/>
        <end position="465"/>
    </location>
</feature>
<evidence type="ECO:0000259" key="4">
    <source>
        <dbReference type="PROSITE" id="PS50025"/>
    </source>
</evidence>
<gene>
    <name evidence="6" type="ORF">pdam_00010215</name>
</gene>
<dbReference type="OrthoDB" id="5975234at2759"/>
<feature type="domain" description="EGF-like" evidence="5">
    <location>
        <begin position="235"/>
        <end position="275"/>
    </location>
</feature>
<feature type="domain" description="Laminin G" evidence="4">
    <location>
        <begin position="51"/>
        <end position="238"/>
    </location>
</feature>
<dbReference type="Gene3D" id="2.10.25.10">
    <property type="entry name" value="Laminin"/>
    <property type="match status" value="1"/>
</dbReference>
<comment type="caution">
    <text evidence="6">The sequence shown here is derived from an EMBL/GenBank/DDBJ whole genome shotgun (WGS) entry which is preliminary data.</text>
</comment>
<dbReference type="GO" id="GO:0016020">
    <property type="term" value="C:membrane"/>
    <property type="evidence" value="ECO:0007669"/>
    <property type="project" value="UniProtKB-SubCell"/>
</dbReference>
<dbReference type="Pfam" id="PF02210">
    <property type="entry name" value="Laminin_G_2"/>
    <property type="match status" value="2"/>
</dbReference>
<evidence type="ECO:0008006" key="8">
    <source>
        <dbReference type="Google" id="ProtNLM"/>
    </source>
</evidence>
<evidence type="ECO:0000313" key="7">
    <source>
        <dbReference type="Proteomes" id="UP000275408"/>
    </source>
</evidence>
<feature type="region of interest" description="Disordered" evidence="3">
    <location>
        <begin position="486"/>
        <end position="536"/>
    </location>
</feature>
<keyword evidence="7" id="KW-1185">Reference proteome</keyword>
<evidence type="ECO:0000313" key="6">
    <source>
        <dbReference type="EMBL" id="RMX38546.1"/>
    </source>
</evidence>
<dbReference type="AlphaFoldDB" id="A0A3M6TAU6"/>
<dbReference type="SMART" id="SM00282">
    <property type="entry name" value="LamG"/>
    <property type="match status" value="2"/>
</dbReference>
<dbReference type="PROSITE" id="PS50026">
    <property type="entry name" value="EGF_3"/>
    <property type="match status" value="1"/>
</dbReference>
<protein>
    <recommendedName>
        <fullName evidence="8">Laminin G domain-containing protein</fullName>
    </recommendedName>
</protein>
<dbReference type="STRING" id="46731.A0A3M6TAU6"/>
<dbReference type="Gene3D" id="2.60.120.200">
    <property type="match status" value="2"/>
</dbReference>
<evidence type="ECO:0000256" key="3">
    <source>
        <dbReference type="SAM" id="MobiDB-lite"/>
    </source>
</evidence>
<dbReference type="EMBL" id="RCHS01003989">
    <property type="protein sequence ID" value="RMX38546.1"/>
    <property type="molecule type" value="Genomic_DNA"/>
</dbReference>
<dbReference type="InterPro" id="IPR000742">
    <property type="entry name" value="EGF"/>
</dbReference>
<proteinExistence type="predicted"/>
<comment type="caution">
    <text evidence="2">Lacks conserved residue(s) required for the propagation of feature annotation.</text>
</comment>
<dbReference type="PANTHER" id="PTHR15036">
    <property type="entry name" value="PIKACHURIN-LIKE PROTEIN"/>
    <property type="match status" value="1"/>
</dbReference>
<sequence>MIYFARGTVCSPNRILLKMLKVWLTVQICLAITICQRSIHGGLSQRRNSKNNTWKYGNFAYSAYRSVQFTDNSTIVIRFKTTKTHGMLFYMDDGGVQEFMDAFLLNGLLRVRISMGKCTGNQRFINGSFADLKWHKLTLQRMSESVIVEVDSLELIYLCRGLKRTDFNKYGPFFVSFFPLQEWGKIKWNFRDSFSTALAFGGFEGCIKTPKFAVGDQKLRRASLWKSERAVEGCRDACKDPSFGGKCYNGGKCVNKIVRRECDCSKTRFNGPNCSRVALLDSVAGLHFHEGADWSFAEFRGWAMSRRSELQFYFKTGASRSALLLYQDNKKKNTDNDFLEMSLNSDGYVQLYVRGNRCFPEKRTIRQNFTDDTWHLVTIARNSFLLNFSVDDITAETISCVAPPQLSGFDGKAINSLYIGGIPFLDSQGDPTLKAWSLTGLFQKVGQEYRAECDCEKTGYYGRFCEQKAVKKYINSTGSSHVNRIVSNGTDVTAQKNNTKDDDNNVSSGGDVNAGNGDGDDVNDPGKSTKGVAVSESKKAHNGVSPLVVSPPVCFFLYMTALLIDIDVA</sequence>
<reference evidence="6 7" key="1">
    <citation type="journal article" date="2018" name="Sci. Rep.">
        <title>Comparative analysis of the Pocillopora damicornis genome highlights role of immune system in coral evolution.</title>
        <authorList>
            <person name="Cunning R."/>
            <person name="Bay R.A."/>
            <person name="Gillette P."/>
            <person name="Baker A.C."/>
            <person name="Traylor-Knowles N."/>
        </authorList>
    </citation>
    <scope>NUCLEOTIDE SEQUENCE [LARGE SCALE GENOMIC DNA]</scope>
    <source>
        <strain evidence="6">RSMAS</strain>
        <tissue evidence="6">Whole animal</tissue>
    </source>
</reference>
<dbReference type="InterPro" id="IPR001791">
    <property type="entry name" value="Laminin_G"/>
</dbReference>
<dbReference type="InterPro" id="IPR013320">
    <property type="entry name" value="ConA-like_dom_sf"/>
</dbReference>
<dbReference type="PROSITE" id="PS50025">
    <property type="entry name" value="LAM_G_DOMAIN"/>
    <property type="match status" value="2"/>
</dbReference>
<feature type="compositionally biased region" description="Low complexity" evidence="3">
    <location>
        <begin position="505"/>
        <end position="515"/>
    </location>
</feature>
<keyword evidence="2" id="KW-0245">EGF-like domain</keyword>
<evidence type="ECO:0000259" key="5">
    <source>
        <dbReference type="PROSITE" id="PS50026"/>
    </source>
</evidence>
<accession>A0A3M6TAU6</accession>
<keyword evidence="1" id="KW-1015">Disulfide bond</keyword>
<evidence type="ECO:0000256" key="1">
    <source>
        <dbReference type="ARBA" id="ARBA00023157"/>
    </source>
</evidence>
<organism evidence="6 7">
    <name type="scientific">Pocillopora damicornis</name>
    <name type="common">Cauliflower coral</name>
    <name type="synonym">Millepora damicornis</name>
    <dbReference type="NCBI Taxonomy" id="46731"/>
    <lineage>
        <taxon>Eukaryota</taxon>
        <taxon>Metazoa</taxon>
        <taxon>Cnidaria</taxon>
        <taxon>Anthozoa</taxon>
        <taxon>Hexacorallia</taxon>
        <taxon>Scleractinia</taxon>
        <taxon>Astrocoeniina</taxon>
        <taxon>Pocilloporidae</taxon>
        <taxon>Pocillopora</taxon>
    </lineage>
</organism>
<evidence type="ECO:0000256" key="2">
    <source>
        <dbReference type="PROSITE-ProRule" id="PRU00076"/>
    </source>
</evidence>
<dbReference type="PANTHER" id="PTHR15036:SF85">
    <property type="entry name" value="SP2353, ISOFORM A"/>
    <property type="match status" value="1"/>
</dbReference>
<name>A0A3M6TAU6_POCDA</name>
<dbReference type="SUPFAM" id="SSF49899">
    <property type="entry name" value="Concanavalin A-like lectins/glucanases"/>
    <property type="match status" value="2"/>
</dbReference>
<dbReference type="CDD" id="cd00110">
    <property type="entry name" value="LamG"/>
    <property type="match status" value="2"/>
</dbReference>
<feature type="compositionally biased region" description="Polar residues" evidence="3">
    <location>
        <begin position="486"/>
        <end position="497"/>
    </location>
</feature>
<dbReference type="Proteomes" id="UP000275408">
    <property type="component" value="Unassembled WGS sequence"/>
</dbReference>
<dbReference type="InterPro" id="IPR050372">
    <property type="entry name" value="Neurexin-related_CASP"/>
</dbReference>